<reference evidence="2" key="1">
    <citation type="journal article" date="2019" name="Int. J. Syst. Evol. Microbiol.">
        <title>The Global Catalogue of Microorganisms (GCM) 10K type strain sequencing project: providing services to taxonomists for standard genome sequencing and annotation.</title>
        <authorList>
            <consortium name="The Broad Institute Genomics Platform"/>
            <consortium name="The Broad Institute Genome Sequencing Center for Infectious Disease"/>
            <person name="Wu L."/>
            <person name="Ma J."/>
        </authorList>
    </citation>
    <scope>NUCLEOTIDE SEQUENCE [LARGE SCALE GENOMIC DNA]</scope>
    <source>
        <strain evidence="2">KCTC 52168</strain>
    </source>
</reference>
<name>A0ABV7H448_9BURK</name>
<dbReference type="EMBL" id="JBHRTI010000003">
    <property type="protein sequence ID" value="MFC3146797.1"/>
    <property type="molecule type" value="Genomic_DNA"/>
</dbReference>
<protein>
    <submittedName>
        <fullName evidence="1">Uncharacterized protein</fullName>
    </submittedName>
</protein>
<organism evidence="1 2">
    <name type="scientific">Piscinibacterium candidicorallinum</name>
    <dbReference type="NCBI Taxonomy" id="1793872"/>
    <lineage>
        <taxon>Bacteria</taxon>
        <taxon>Pseudomonadati</taxon>
        <taxon>Pseudomonadota</taxon>
        <taxon>Betaproteobacteria</taxon>
        <taxon>Burkholderiales</taxon>
        <taxon>Piscinibacterium</taxon>
    </lineage>
</organism>
<comment type="caution">
    <text evidence="1">The sequence shown here is derived from an EMBL/GenBank/DDBJ whole genome shotgun (WGS) entry which is preliminary data.</text>
</comment>
<proteinExistence type="predicted"/>
<dbReference type="RefSeq" id="WP_377301301.1">
    <property type="nucleotide sequence ID" value="NZ_CP180191.1"/>
</dbReference>
<evidence type="ECO:0000313" key="1">
    <source>
        <dbReference type="EMBL" id="MFC3146797.1"/>
    </source>
</evidence>
<accession>A0ABV7H448</accession>
<keyword evidence="2" id="KW-1185">Reference proteome</keyword>
<gene>
    <name evidence="1" type="ORF">ACFOEN_03980</name>
</gene>
<evidence type="ECO:0000313" key="2">
    <source>
        <dbReference type="Proteomes" id="UP001595556"/>
    </source>
</evidence>
<sequence length="97" mass="11142">MSVFNHKGRLVSIEGEWATYEYYPDYLSHANEFGLFKVKPASLLSDDSAEYELVHRLDTVKLWRGRQDEQVVFALMSKIRTSAISGNLFPGEVYHNA</sequence>
<dbReference type="Proteomes" id="UP001595556">
    <property type="component" value="Unassembled WGS sequence"/>
</dbReference>